<gene>
    <name evidence="3" type="ORF">M409DRAFT_25973</name>
</gene>
<dbReference type="RefSeq" id="XP_033664681.1">
    <property type="nucleotide sequence ID" value="XM_033807899.1"/>
</dbReference>
<evidence type="ECO:0000313" key="4">
    <source>
        <dbReference type="Proteomes" id="UP000799537"/>
    </source>
</evidence>
<organism evidence="3 4">
    <name type="scientific">Zasmidium cellare ATCC 36951</name>
    <dbReference type="NCBI Taxonomy" id="1080233"/>
    <lineage>
        <taxon>Eukaryota</taxon>
        <taxon>Fungi</taxon>
        <taxon>Dikarya</taxon>
        <taxon>Ascomycota</taxon>
        <taxon>Pezizomycotina</taxon>
        <taxon>Dothideomycetes</taxon>
        <taxon>Dothideomycetidae</taxon>
        <taxon>Mycosphaerellales</taxon>
        <taxon>Mycosphaerellaceae</taxon>
        <taxon>Zasmidium</taxon>
    </lineage>
</organism>
<dbReference type="InterPro" id="IPR050300">
    <property type="entry name" value="GDXG_lipolytic_enzyme"/>
</dbReference>
<dbReference type="EMBL" id="ML993607">
    <property type="protein sequence ID" value="KAF2163792.1"/>
    <property type="molecule type" value="Genomic_DNA"/>
</dbReference>
<dbReference type="InterPro" id="IPR013094">
    <property type="entry name" value="AB_hydrolase_3"/>
</dbReference>
<proteinExistence type="predicted"/>
<keyword evidence="4" id="KW-1185">Reference proteome</keyword>
<dbReference type="GeneID" id="54561171"/>
<dbReference type="PANTHER" id="PTHR48081:SF25">
    <property type="entry name" value="PUTATIVE (AFU_ORTHOLOGUE AFUA_3G11560)-RELATED"/>
    <property type="match status" value="1"/>
</dbReference>
<evidence type="ECO:0000259" key="2">
    <source>
        <dbReference type="Pfam" id="PF07859"/>
    </source>
</evidence>
<dbReference type="AlphaFoldDB" id="A0A6A6CCY8"/>
<reference evidence="3" key="1">
    <citation type="journal article" date="2020" name="Stud. Mycol.">
        <title>101 Dothideomycetes genomes: a test case for predicting lifestyles and emergence of pathogens.</title>
        <authorList>
            <person name="Haridas S."/>
            <person name="Albert R."/>
            <person name="Binder M."/>
            <person name="Bloem J."/>
            <person name="Labutti K."/>
            <person name="Salamov A."/>
            <person name="Andreopoulos B."/>
            <person name="Baker S."/>
            <person name="Barry K."/>
            <person name="Bills G."/>
            <person name="Bluhm B."/>
            <person name="Cannon C."/>
            <person name="Castanera R."/>
            <person name="Culley D."/>
            <person name="Daum C."/>
            <person name="Ezra D."/>
            <person name="Gonzalez J."/>
            <person name="Henrissat B."/>
            <person name="Kuo A."/>
            <person name="Liang C."/>
            <person name="Lipzen A."/>
            <person name="Lutzoni F."/>
            <person name="Magnuson J."/>
            <person name="Mondo S."/>
            <person name="Nolan M."/>
            <person name="Ohm R."/>
            <person name="Pangilinan J."/>
            <person name="Park H.-J."/>
            <person name="Ramirez L."/>
            <person name="Alfaro M."/>
            <person name="Sun H."/>
            <person name="Tritt A."/>
            <person name="Yoshinaga Y."/>
            <person name="Zwiers L.-H."/>
            <person name="Turgeon B."/>
            <person name="Goodwin S."/>
            <person name="Spatafora J."/>
            <person name="Crous P."/>
            <person name="Grigoriev I."/>
        </authorList>
    </citation>
    <scope>NUCLEOTIDE SEQUENCE</scope>
    <source>
        <strain evidence="3">ATCC 36951</strain>
    </source>
</reference>
<sequence length="470" mass="51368">MPPSSISRFWHLVTYAIPTTLRYLLNDLLTQASSGYIDLQTALMVAMTRTFTTDPTPVSMEEEQRKSIAFANVDKGIKVEPMTFALSGKNNIAEAVRGAIVGLGGCEGEDVPNAAAVDVRAECLVDTRQSAGHRGEDEAGDGVTYIYLHGGQFYMRNAAAFRGVVSKLIKDTPAKCVSIDYRLAPQDPFPAPLVDTVVTYLSLLYPSPESRLRPVSAASIGICGDSSGGNLAIAFLQLLLHWQRTQQKIEFGGRVVQVPLPGAVAIHSGYMDLARSLPSEEENLAFDVIPSAFQNPFPVEKYIQDTIWPCNPPRHHVYAPTSLIPHPLVSPTAATDWSDCPTKIWISVGQECLADGSVVLAKSMARCGVRVRLEVYRGMPHNFLVRLPDGVQGMTCGENCREFLLRECSLKAHAKSYGSEGEQAVVFEPDSRKRGVPLEELGPQLSARQVREGMEERIRSWGVAASRVSH</sequence>
<evidence type="ECO:0000313" key="3">
    <source>
        <dbReference type="EMBL" id="KAF2163792.1"/>
    </source>
</evidence>
<dbReference type="GO" id="GO:0016787">
    <property type="term" value="F:hydrolase activity"/>
    <property type="evidence" value="ECO:0007669"/>
    <property type="project" value="UniProtKB-KW"/>
</dbReference>
<dbReference type="Gene3D" id="3.40.50.1820">
    <property type="entry name" value="alpha/beta hydrolase"/>
    <property type="match status" value="1"/>
</dbReference>
<evidence type="ECO:0000256" key="1">
    <source>
        <dbReference type="ARBA" id="ARBA00022801"/>
    </source>
</evidence>
<feature type="domain" description="Alpha/beta hydrolase fold-3" evidence="2">
    <location>
        <begin position="146"/>
        <end position="384"/>
    </location>
</feature>
<dbReference type="Proteomes" id="UP000799537">
    <property type="component" value="Unassembled WGS sequence"/>
</dbReference>
<protein>
    <recommendedName>
        <fullName evidence="2">Alpha/beta hydrolase fold-3 domain-containing protein</fullName>
    </recommendedName>
</protein>
<keyword evidence="1" id="KW-0378">Hydrolase</keyword>
<name>A0A6A6CCY8_ZASCE</name>
<dbReference type="SUPFAM" id="SSF53474">
    <property type="entry name" value="alpha/beta-Hydrolases"/>
    <property type="match status" value="1"/>
</dbReference>
<dbReference type="Pfam" id="PF07859">
    <property type="entry name" value="Abhydrolase_3"/>
    <property type="match status" value="1"/>
</dbReference>
<dbReference type="OrthoDB" id="5354320at2759"/>
<accession>A0A6A6CCY8</accession>
<dbReference type="InterPro" id="IPR029058">
    <property type="entry name" value="AB_hydrolase_fold"/>
</dbReference>
<dbReference type="PANTHER" id="PTHR48081">
    <property type="entry name" value="AB HYDROLASE SUPERFAMILY PROTEIN C4A8.06C"/>
    <property type="match status" value="1"/>
</dbReference>